<evidence type="ECO:0000313" key="2">
    <source>
        <dbReference type="Proteomes" id="UP000308600"/>
    </source>
</evidence>
<reference evidence="1 2" key="1">
    <citation type="journal article" date="2019" name="Nat. Ecol. Evol.">
        <title>Megaphylogeny resolves global patterns of mushroom evolution.</title>
        <authorList>
            <person name="Varga T."/>
            <person name="Krizsan K."/>
            <person name="Foldi C."/>
            <person name="Dima B."/>
            <person name="Sanchez-Garcia M."/>
            <person name="Sanchez-Ramirez S."/>
            <person name="Szollosi G.J."/>
            <person name="Szarkandi J.G."/>
            <person name="Papp V."/>
            <person name="Albert L."/>
            <person name="Andreopoulos W."/>
            <person name="Angelini C."/>
            <person name="Antonin V."/>
            <person name="Barry K.W."/>
            <person name="Bougher N.L."/>
            <person name="Buchanan P."/>
            <person name="Buyck B."/>
            <person name="Bense V."/>
            <person name="Catcheside P."/>
            <person name="Chovatia M."/>
            <person name="Cooper J."/>
            <person name="Damon W."/>
            <person name="Desjardin D."/>
            <person name="Finy P."/>
            <person name="Geml J."/>
            <person name="Haridas S."/>
            <person name="Hughes K."/>
            <person name="Justo A."/>
            <person name="Karasinski D."/>
            <person name="Kautmanova I."/>
            <person name="Kiss B."/>
            <person name="Kocsube S."/>
            <person name="Kotiranta H."/>
            <person name="LaButti K.M."/>
            <person name="Lechner B.E."/>
            <person name="Liimatainen K."/>
            <person name="Lipzen A."/>
            <person name="Lukacs Z."/>
            <person name="Mihaltcheva S."/>
            <person name="Morgado L.N."/>
            <person name="Niskanen T."/>
            <person name="Noordeloos M.E."/>
            <person name="Ohm R.A."/>
            <person name="Ortiz-Santana B."/>
            <person name="Ovrebo C."/>
            <person name="Racz N."/>
            <person name="Riley R."/>
            <person name="Savchenko A."/>
            <person name="Shiryaev A."/>
            <person name="Soop K."/>
            <person name="Spirin V."/>
            <person name="Szebenyi C."/>
            <person name="Tomsovsky M."/>
            <person name="Tulloss R.E."/>
            <person name="Uehling J."/>
            <person name="Grigoriev I.V."/>
            <person name="Vagvolgyi C."/>
            <person name="Papp T."/>
            <person name="Martin F.M."/>
            <person name="Miettinen O."/>
            <person name="Hibbett D.S."/>
            <person name="Nagy L.G."/>
        </authorList>
    </citation>
    <scope>NUCLEOTIDE SEQUENCE [LARGE SCALE GENOMIC DNA]</scope>
    <source>
        <strain evidence="1 2">NL-1719</strain>
    </source>
</reference>
<protein>
    <submittedName>
        <fullName evidence="1">Uncharacterized protein</fullName>
    </submittedName>
</protein>
<sequence length="111" mass="12786">MQGGWVGYWYPNRRLVKVITVSRPWIWPVILAGLLLTRKVPQNWGEQMVPPTCVVPLLVMSGVVFIDLFSLSAILYLWAVHRPSDLVSERNTDILQLPTYFSYHSTPFVDQ</sequence>
<dbReference type="EMBL" id="ML208277">
    <property type="protein sequence ID" value="TFK73234.1"/>
    <property type="molecule type" value="Genomic_DNA"/>
</dbReference>
<name>A0ACD3B6C5_9AGAR</name>
<evidence type="ECO:0000313" key="1">
    <source>
        <dbReference type="EMBL" id="TFK73234.1"/>
    </source>
</evidence>
<keyword evidence="2" id="KW-1185">Reference proteome</keyword>
<gene>
    <name evidence="1" type="ORF">BDN72DRAFT_834893</name>
</gene>
<organism evidence="1 2">
    <name type="scientific">Pluteus cervinus</name>
    <dbReference type="NCBI Taxonomy" id="181527"/>
    <lineage>
        <taxon>Eukaryota</taxon>
        <taxon>Fungi</taxon>
        <taxon>Dikarya</taxon>
        <taxon>Basidiomycota</taxon>
        <taxon>Agaricomycotina</taxon>
        <taxon>Agaricomycetes</taxon>
        <taxon>Agaricomycetidae</taxon>
        <taxon>Agaricales</taxon>
        <taxon>Pluteineae</taxon>
        <taxon>Pluteaceae</taxon>
        <taxon>Pluteus</taxon>
    </lineage>
</organism>
<accession>A0ACD3B6C5</accession>
<proteinExistence type="predicted"/>
<dbReference type="Proteomes" id="UP000308600">
    <property type="component" value="Unassembled WGS sequence"/>
</dbReference>